<reference evidence="3 4" key="1">
    <citation type="submission" date="2024-09" db="EMBL/GenBank/DDBJ databases">
        <authorList>
            <person name="Sun Q."/>
            <person name="Mori K."/>
        </authorList>
    </citation>
    <scope>NUCLEOTIDE SEQUENCE [LARGE SCALE GENOMIC DNA]</scope>
    <source>
        <strain evidence="3 4">CICC 11035S</strain>
    </source>
</reference>
<feature type="compositionally biased region" description="Low complexity" evidence="1">
    <location>
        <begin position="416"/>
        <end position="439"/>
    </location>
</feature>
<feature type="region of interest" description="Disordered" evidence="1">
    <location>
        <begin position="465"/>
        <end position="492"/>
    </location>
</feature>
<dbReference type="Proteomes" id="UP001589858">
    <property type="component" value="Unassembled WGS sequence"/>
</dbReference>
<keyword evidence="4" id="KW-1185">Reference proteome</keyword>
<keyword evidence="2" id="KW-0812">Transmembrane</keyword>
<feature type="region of interest" description="Disordered" evidence="1">
    <location>
        <begin position="297"/>
        <end position="329"/>
    </location>
</feature>
<organism evidence="3 4">
    <name type="scientific">Novosphingobium clariflavum</name>
    <dbReference type="NCBI Taxonomy" id="2029884"/>
    <lineage>
        <taxon>Bacteria</taxon>
        <taxon>Pseudomonadati</taxon>
        <taxon>Pseudomonadota</taxon>
        <taxon>Alphaproteobacteria</taxon>
        <taxon>Sphingomonadales</taxon>
        <taxon>Sphingomonadaceae</taxon>
        <taxon>Novosphingobium</taxon>
    </lineage>
</organism>
<comment type="caution">
    <text evidence="3">The sequence shown here is derived from an EMBL/GenBank/DDBJ whole genome shotgun (WGS) entry which is preliminary data.</text>
</comment>
<feature type="compositionally biased region" description="Basic and acidic residues" evidence="1">
    <location>
        <begin position="131"/>
        <end position="140"/>
    </location>
</feature>
<feature type="region of interest" description="Disordered" evidence="1">
    <location>
        <begin position="109"/>
        <end position="150"/>
    </location>
</feature>
<protein>
    <submittedName>
        <fullName evidence="3">Uncharacterized protein</fullName>
    </submittedName>
</protein>
<gene>
    <name evidence="3" type="ORF">ACFFF8_07595</name>
</gene>
<evidence type="ECO:0000256" key="2">
    <source>
        <dbReference type="SAM" id="Phobius"/>
    </source>
</evidence>
<dbReference type="EMBL" id="JBHLTM010000027">
    <property type="protein sequence ID" value="MFC0684454.1"/>
    <property type="molecule type" value="Genomic_DNA"/>
</dbReference>
<feature type="transmembrane region" description="Helical" evidence="2">
    <location>
        <begin position="21"/>
        <end position="46"/>
    </location>
</feature>
<feature type="region of interest" description="Disordered" evidence="1">
    <location>
        <begin position="387"/>
        <end position="452"/>
    </location>
</feature>
<evidence type="ECO:0000313" key="3">
    <source>
        <dbReference type="EMBL" id="MFC0684454.1"/>
    </source>
</evidence>
<proteinExistence type="predicted"/>
<evidence type="ECO:0000256" key="1">
    <source>
        <dbReference type="SAM" id="MobiDB-lite"/>
    </source>
</evidence>
<feature type="region of interest" description="Disordered" evidence="1">
    <location>
        <begin position="227"/>
        <end position="278"/>
    </location>
</feature>
<name>A0ABV6S5D6_9SPHN</name>
<keyword evidence="2" id="KW-0472">Membrane</keyword>
<keyword evidence="2" id="KW-1133">Transmembrane helix</keyword>
<feature type="compositionally biased region" description="Low complexity" evidence="1">
    <location>
        <begin position="250"/>
        <end position="263"/>
    </location>
</feature>
<evidence type="ECO:0000313" key="4">
    <source>
        <dbReference type="Proteomes" id="UP001589858"/>
    </source>
</evidence>
<dbReference type="RefSeq" id="WP_267219491.1">
    <property type="nucleotide sequence ID" value="NZ_JAPCWC010000004.1"/>
</dbReference>
<sequence>MAKQERKSQGAGNQPITRHPLFPAIAALWVAALFGLGSMALSPATIERLVGATGLSSLVPMAAPPLGVTARLLVALALTGLGALVGVVIGLRLARGGSDEGNALVDTSAETAAETEDAAPGRLASLTGRRRGPETMREAEPAPTPISPASDMTAPQILQLAEFDLDGLPPPVEVEVEAEVEVEVEVEVDADDTDYQALPAEPAGHRVPDLEDTDVAPVDAATVPLAEQGPEAEAPLTGPAPSLTDAVETPAPRAPAFSPSAWADSRHDADDQANFTPLSAPLTASPLFETYLHNETAPQGTPAHEADPQDTALPEPEPEPTPAPTPDQTLTASAAERISKAPLDALSQVELLERLALAMEEQRRKLSLTPPAPLTVVAPAIADVPPAGREPLAPGPLAQGHLAPDPLAGLTAPNVPAATDSAADAGPANGYAPDDAPSAPTGPTPPYGPSGARLAAISAAMGLSTNPDAELNGDLPQSPAAAPFAPPPFARTPFSGPGLAARTEALTGRIEAAQPLEDDFPLGDAPEAAASVGGWQAVTGTEAEAELEAYAAEIADGGSLLGETADDAAGSVVAPLFPSARITPIPAKLRPVRLASFDEHDEDDVLPGYIPPRHIALAPQTVATPLEAAITTPVEAAIASALEERPMAGLAAGHDFAPAPDDDEDEEEGAALAFGENEDFAEDGADIVEDDVLEEGYSSLLSMQRRIEPRPGFIALDEESENEGESGAGHPGLRPAEAVNETATATTAAHVDAVPAFTAPALPGARLFDPPARPDPAETEKALRAALATLQRMSGSH</sequence>
<accession>A0ABV6S5D6</accession>
<feature type="transmembrane region" description="Helical" evidence="2">
    <location>
        <begin position="66"/>
        <end position="91"/>
    </location>
</feature>